<dbReference type="InterPro" id="IPR053150">
    <property type="entry name" value="Teicoplanin_resist-assoc"/>
</dbReference>
<feature type="transmembrane region" description="Helical" evidence="5">
    <location>
        <begin position="43"/>
        <end position="63"/>
    </location>
</feature>
<accession>A0A1S6QGZ4</accession>
<dbReference type="RefSeq" id="WP_035166139.1">
    <property type="nucleotide sequence ID" value="NZ_CP018906.1"/>
</dbReference>
<evidence type="ECO:0000256" key="5">
    <source>
        <dbReference type="SAM" id="Phobius"/>
    </source>
</evidence>
<organism evidence="8 9">
    <name type="scientific">Lentilactobacillus curieae</name>
    <dbReference type="NCBI Taxonomy" id="1138822"/>
    <lineage>
        <taxon>Bacteria</taxon>
        <taxon>Bacillati</taxon>
        <taxon>Bacillota</taxon>
        <taxon>Bacilli</taxon>
        <taxon>Lactobacillales</taxon>
        <taxon>Lactobacillaceae</taxon>
        <taxon>Lentilactobacillus</taxon>
    </lineage>
</organism>
<evidence type="ECO:0000313" key="8">
    <source>
        <dbReference type="EMBL" id="AQW20869.1"/>
    </source>
</evidence>
<evidence type="ECO:0000256" key="4">
    <source>
        <dbReference type="ARBA" id="ARBA00023136"/>
    </source>
</evidence>
<keyword evidence="9" id="KW-1185">Reference proteome</keyword>
<dbReference type="PIRSF" id="PIRSF031578">
    <property type="entry name" value="Uncharacterised_Vanz_RDD-cont"/>
    <property type="match status" value="1"/>
</dbReference>
<evidence type="ECO:0000313" key="9">
    <source>
        <dbReference type="Proteomes" id="UP000030361"/>
    </source>
</evidence>
<feature type="transmembrane region" description="Helical" evidence="5">
    <location>
        <begin position="244"/>
        <end position="262"/>
    </location>
</feature>
<dbReference type="PANTHER" id="PTHR36834">
    <property type="entry name" value="MEMBRANE PROTEIN-RELATED"/>
    <property type="match status" value="1"/>
</dbReference>
<feature type="transmembrane region" description="Helical" evidence="5">
    <location>
        <begin position="174"/>
        <end position="195"/>
    </location>
</feature>
<feature type="transmembrane region" description="Helical" evidence="5">
    <location>
        <begin position="111"/>
        <end position="128"/>
    </location>
</feature>
<evidence type="ECO:0000259" key="6">
    <source>
        <dbReference type="Pfam" id="PF04892"/>
    </source>
</evidence>
<evidence type="ECO:0000256" key="2">
    <source>
        <dbReference type="ARBA" id="ARBA00022692"/>
    </source>
</evidence>
<evidence type="ECO:0000259" key="7">
    <source>
        <dbReference type="Pfam" id="PF06271"/>
    </source>
</evidence>
<feature type="transmembrane region" description="Helical" evidence="5">
    <location>
        <begin position="283"/>
        <end position="306"/>
    </location>
</feature>
<feature type="transmembrane region" description="Helical" evidence="5">
    <location>
        <begin position="140"/>
        <end position="162"/>
    </location>
</feature>
<feature type="domain" description="RDD" evidence="7">
    <location>
        <begin position="213"/>
        <end position="351"/>
    </location>
</feature>
<dbReference type="AlphaFoldDB" id="A0A1S6QGZ4"/>
<name>A0A1S6QGZ4_9LACO</name>
<feature type="transmembrane region" description="Helical" evidence="5">
    <location>
        <begin position="6"/>
        <end position="31"/>
    </location>
</feature>
<dbReference type="eggNOG" id="COG4767">
    <property type="taxonomic scope" value="Bacteria"/>
</dbReference>
<proteinExistence type="predicted"/>
<feature type="transmembrane region" description="Helical" evidence="5">
    <location>
        <begin position="215"/>
        <end position="238"/>
    </location>
</feature>
<keyword evidence="4 5" id="KW-0472">Membrane</keyword>
<sequence>MSQYIHVVMTAAVAFPFIAILITFPILLINYHKYGSIPKWNIFMLYTFVFYLLCAYFLIILPLPPLSYVEHLTTPKYNLKPFTFILEFIKYNPFSPLHPGTWVAALKAPTVIQPVFNMVLTVPFGLYLRYYFKRNIKQTILISFLLSLFFEITQLSGLYGIYPRPYRLFDIDDLMLNTLGGVIGFLLAGPLLRWLPTRENVMKRASSLTENVSVFRRAVAFIFDMIVVFALSIIFNFVPVIRDFGFALSLIILVVIPQIIWGKSLGMRMVRIKVTDQYNQKPLWWQVIIRNIFAYGLSGGLVLVWLKMLELTGTISRSYLGIVHISIIIITVFIVLILADFLLESFSKKHRLYFEHLSKTDTKNTYR</sequence>
<feature type="transmembrane region" description="Helical" evidence="5">
    <location>
        <begin position="318"/>
        <end position="343"/>
    </location>
</feature>
<comment type="subcellular location">
    <subcellularLocation>
        <location evidence="1">Membrane</location>
        <topology evidence="1">Multi-pass membrane protein</topology>
    </subcellularLocation>
</comment>
<dbReference type="Proteomes" id="UP000030361">
    <property type="component" value="Chromosome"/>
</dbReference>
<reference evidence="8 9" key="1">
    <citation type="journal article" date="2015" name="Genome Announc.">
        <title>Genome Sequence of Lactobacillus curieae CCTCC M 2011381T, a Novel Producer of Gamma-aminobutyric Acid.</title>
        <authorList>
            <person name="Wang Y."/>
            <person name="Wang Y."/>
            <person name="Lang C."/>
            <person name="Wei D."/>
            <person name="Xu P."/>
            <person name="Xie J."/>
        </authorList>
    </citation>
    <scope>NUCLEOTIDE SEQUENCE [LARGE SCALE GENOMIC DNA]</scope>
    <source>
        <strain evidence="8 9">CCTCC M 2011381</strain>
    </source>
</reference>
<dbReference type="OrthoDB" id="4822551at2"/>
<keyword evidence="2 5" id="KW-0812">Transmembrane</keyword>
<protein>
    <submittedName>
        <fullName evidence="8">Teicoplanin resistance protein VanZ</fullName>
    </submittedName>
</protein>
<keyword evidence="3 5" id="KW-1133">Transmembrane helix</keyword>
<dbReference type="KEGG" id="lcu:PL11_002540"/>
<dbReference type="Pfam" id="PF04892">
    <property type="entry name" value="VanZ"/>
    <property type="match status" value="1"/>
</dbReference>
<gene>
    <name evidence="8" type="ORF">PL11_002540</name>
</gene>
<dbReference type="Pfam" id="PF06271">
    <property type="entry name" value="RDD"/>
    <property type="match status" value="1"/>
</dbReference>
<evidence type="ECO:0000256" key="3">
    <source>
        <dbReference type="ARBA" id="ARBA00022989"/>
    </source>
</evidence>
<dbReference type="InterPro" id="IPR021192">
    <property type="entry name" value="UCP031578_Vanz/RDD"/>
</dbReference>
<dbReference type="GO" id="GO:0016020">
    <property type="term" value="C:membrane"/>
    <property type="evidence" value="ECO:0007669"/>
    <property type="project" value="UniProtKB-SubCell"/>
</dbReference>
<evidence type="ECO:0000256" key="1">
    <source>
        <dbReference type="ARBA" id="ARBA00004141"/>
    </source>
</evidence>
<dbReference type="PANTHER" id="PTHR36834:SF1">
    <property type="entry name" value="INTEGRAL MEMBRANE PROTEIN"/>
    <property type="match status" value="1"/>
</dbReference>
<dbReference type="InterPro" id="IPR010432">
    <property type="entry name" value="RDD"/>
</dbReference>
<dbReference type="InterPro" id="IPR006976">
    <property type="entry name" value="VanZ-like"/>
</dbReference>
<dbReference type="EMBL" id="CP018906">
    <property type="protein sequence ID" value="AQW20869.1"/>
    <property type="molecule type" value="Genomic_DNA"/>
</dbReference>
<feature type="domain" description="VanZ-like" evidence="6">
    <location>
        <begin position="48"/>
        <end position="188"/>
    </location>
</feature>